<gene>
    <name evidence="2" type="ORF">H9L21_06675</name>
</gene>
<feature type="signal peptide" evidence="1">
    <location>
        <begin position="1"/>
        <end position="27"/>
    </location>
</feature>
<protein>
    <submittedName>
        <fullName evidence="2">Uncharacterized protein</fullName>
    </submittedName>
</protein>
<keyword evidence="1" id="KW-0732">Signal</keyword>
<accession>A0ABX6SZ93</accession>
<proteinExistence type="predicted"/>
<organism evidence="2 3">
    <name type="scientific">Aeromicrobium senzhongii</name>
    <dbReference type="NCBI Taxonomy" id="2663859"/>
    <lineage>
        <taxon>Bacteria</taxon>
        <taxon>Bacillati</taxon>
        <taxon>Actinomycetota</taxon>
        <taxon>Actinomycetes</taxon>
        <taxon>Propionibacteriales</taxon>
        <taxon>Nocardioidaceae</taxon>
        <taxon>Aeromicrobium</taxon>
    </lineage>
</organism>
<dbReference type="EMBL" id="CP060587">
    <property type="protein sequence ID" value="QNL95585.1"/>
    <property type="molecule type" value="Genomic_DNA"/>
</dbReference>
<evidence type="ECO:0000256" key="1">
    <source>
        <dbReference type="SAM" id="SignalP"/>
    </source>
</evidence>
<reference evidence="2 3" key="1">
    <citation type="submission" date="2020-08" db="EMBL/GenBank/DDBJ databases">
        <title>Novel species in genus Aeromicrobium.</title>
        <authorList>
            <person name="Zhang G."/>
        </authorList>
    </citation>
    <scope>NUCLEOTIDE SEQUENCE [LARGE SCALE GENOMIC DNA]</scope>
    <source>
        <strain evidence="3">zg-629</strain>
    </source>
</reference>
<dbReference type="Proteomes" id="UP000515871">
    <property type="component" value="Chromosome"/>
</dbReference>
<feature type="chain" id="PRO_5046012362" evidence="1">
    <location>
        <begin position="28"/>
        <end position="228"/>
    </location>
</feature>
<name>A0ABX6SZ93_9ACTN</name>
<sequence length="228" mass="24634">MRRMLLGLLTALAVALGSTLVAAPAQAASKPLTIKRIATQSIDWVGTAAVKPAVKKAKKVTILKRTMTVRQGKRVVTKNRSSAKLKPGTYRVTTKVTYRFKGKKRAAVARQTLKVEQGRCATLADYRSIKVSPAPRAGDAFATVAKKLRHSGDLLSDIVGPTSLAQWREFAVEEGDAETIAAFDVLIAEYGGEALMDLGVYRVCQRPRKSVDIVYIDGHVVDKAVGSL</sequence>
<dbReference type="RefSeq" id="WP_154595175.1">
    <property type="nucleotide sequence ID" value="NZ_CP060587.1"/>
</dbReference>
<evidence type="ECO:0000313" key="2">
    <source>
        <dbReference type="EMBL" id="QNL95585.1"/>
    </source>
</evidence>
<keyword evidence="3" id="KW-1185">Reference proteome</keyword>
<evidence type="ECO:0000313" key="3">
    <source>
        <dbReference type="Proteomes" id="UP000515871"/>
    </source>
</evidence>